<reference evidence="2" key="1">
    <citation type="journal article" date="2022" name="Mol. Ecol. Resour.">
        <title>The genomes of chicory, endive, great burdock and yacon provide insights into Asteraceae palaeo-polyploidization history and plant inulin production.</title>
        <authorList>
            <person name="Fan W."/>
            <person name="Wang S."/>
            <person name="Wang H."/>
            <person name="Wang A."/>
            <person name="Jiang F."/>
            <person name="Liu H."/>
            <person name="Zhao H."/>
            <person name="Xu D."/>
            <person name="Zhang Y."/>
        </authorList>
    </citation>
    <scope>NUCLEOTIDE SEQUENCE [LARGE SCALE GENOMIC DNA]</scope>
    <source>
        <strain evidence="2">cv. Yunnan</strain>
    </source>
</reference>
<protein>
    <submittedName>
        <fullName evidence="1">Uncharacterized protein</fullName>
    </submittedName>
</protein>
<sequence>MNAWDKTVPELHMMLKTAEINIPTYAKSCPVLMIKEGRVMKSEAKGKGKKSFKSKGKGKGKVVAKKPLKDVKCFHCDEAGHWRRNCPKYLAELKQKKSAGGQSSGTKEG</sequence>
<keyword evidence="2" id="KW-1185">Reference proteome</keyword>
<gene>
    <name evidence="1" type="ORF">L1987_57692</name>
</gene>
<accession>A0ACB9DDQ7</accession>
<name>A0ACB9DDQ7_9ASTR</name>
<proteinExistence type="predicted"/>
<evidence type="ECO:0000313" key="1">
    <source>
        <dbReference type="EMBL" id="KAI3744606.1"/>
    </source>
</evidence>
<evidence type="ECO:0000313" key="2">
    <source>
        <dbReference type="Proteomes" id="UP001056120"/>
    </source>
</evidence>
<organism evidence="1 2">
    <name type="scientific">Smallanthus sonchifolius</name>
    <dbReference type="NCBI Taxonomy" id="185202"/>
    <lineage>
        <taxon>Eukaryota</taxon>
        <taxon>Viridiplantae</taxon>
        <taxon>Streptophyta</taxon>
        <taxon>Embryophyta</taxon>
        <taxon>Tracheophyta</taxon>
        <taxon>Spermatophyta</taxon>
        <taxon>Magnoliopsida</taxon>
        <taxon>eudicotyledons</taxon>
        <taxon>Gunneridae</taxon>
        <taxon>Pentapetalae</taxon>
        <taxon>asterids</taxon>
        <taxon>campanulids</taxon>
        <taxon>Asterales</taxon>
        <taxon>Asteraceae</taxon>
        <taxon>Asteroideae</taxon>
        <taxon>Heliantheae alliance</taxon>
        <taxon>Millerieae</taxon>
        <taxon>Smallanthus</taxon>
    </lineage>
</organism>
<dbReference type="EMBL" id="CM042036">
    <property type="protein sequence ID" value="KAI3744606.1"/>
    <property type="molecule type" value="Genomic_DNA"/>
</dbReference>
<reference evidence="1 2" key="2">
    <citation type="journal article" date="2022" name="Mol. Ecol. Resour.">
        <title>The genomes of chicory, endive, great burdock and yacon provide insights into Asteraceae paleo-polyploidization history and plant inulin production.</title>
        <authorList>
            <person name="Fan W."/>
            <person name="Wang S."/>
            <person name="Wang H."/>
            <person name="Wang A."/>
            <person name="Jiang F."/>
            <person name="Liu H."/>
            <person name="Zhao H."/>
            <person name="Xu D."/>
            <person name="Zhang Y."/>
        </authorList>
    </citation>
    <scope>NUCLEOTIDE SEQUENCE [LARGE SCALE GENOMIC DNA]</scope>
    <source>
        <strain evidence="2">cv. Yunnan</strain>
        <tissue evidence="1">Leaves</tissue>
    </source>
</reference>
<dbReference type="Proteomes" id="UP001056120">
    <property type="component" value="Linkage Group LG19"/>
</dbReference>
<comment type="caution">
    <text evidence="1">The sequence shown here is derived from an EMBL/GenBank/DDBJ whole genome shotgun (WGS) entry which is preliminary data.</text>
</comment>